<keyword evidence="6" id="KW-0067">ATP-binding</keyword>
<evidence type="ECO:0000256" key="6">
    <source>
        <dbReference type="ARBA" id="ARBA00022840"/>
    </source>
</evidence>
<dbReference type="InterPro" id="IPR036640">
    <property type="entry name" value="ABC1_TM_sf"/>
</dbReference>
<organism evidence="12 13">
    <name type="scientific">Trichoderma harzianum CBS 226.95</name>
    <dbReference type="NCBI Taxonomy" id="983964"/>
    <lineage>
        <taxon>Eukaryota</taxon>
        <taxon>Fungi</taxon>
        <taxon>Dikarya</taxon>
        <taxon>Ascomycota</taxon>
        <taxon>Pezizomycotina</taxon>
        <taxon>Sordariomycetes</taxon>
        <taxon>Hypocreomycetidae</taxon>
        <taxon>Hypocreales</taxon>
        <taxon>Hypocreaceae</taxon>
        <taxon>Trichoderma</taxon>
    </lineage>
</organism>
<dbReference type="CDD" id="cd18604">
    <property type="entry name" value="ABC_6TM_VMR1_D2_like"/>
    <property type="match status" value="1"/>
</dbReference>
<feature type="domain" description="ABC transporter" evidence="10">
    <location>
        <begin position="1096"/>
        <end position="1309"/>
    </location>
</feature>
<feature type="transmembrane region" description="Helical" evidence="9">
    <location>
        <begin position="284"/>
        <end position="300"/>
    </location>
</feature>
<dbReference type="InterPro" id="IPR011527">
    <property type="entry name" value="ABC1_TM_dom"/>
</dbReference>
<dbReference type="CDD" id="cd03250">
    <property type="entry name" value="ABCC_MRP_domain1"/>
    <property type="match status" value="1"/>
</dbReference>
<feature type="transmembrane region" description="Helical" evidence="9">
    <location>
        <begin position="360"/>
        <end position="385"/>
    </location>
</feature>
<dbReference type="GO" id="GO:0140359">
    <property type="term" value="F:ABC-type transporter activity"/>
    <property type="evidence" value="ECO:0007669"/>
    <property type="project" value="InterPro"/>
</dbReference>
<dbReference type="InterPro" id="IPR027417">
    <property type="entry name" value="P-loop_NTPase"/>
</dbReference>
<evidence type="ECO:0000256" key="9">
    <source>
        <dbReference type="SAM" id="Phobius"/>
    </source>
</evidence>
<keyword evidence="7 9" id="KW-1133">Transmembrane helix</keyword>
<evidence type="ECO:0000259" key="11">
    <source>
        <dbReference type="PROSITE" id="PS50929"/>
    </source>
</evidence>
<protein>
    <recommendedName>
        <fullName evidence="14">ABC transporter domain-containing protein</fullName>
    </recommendedName>
</protein>
<evidence type="ECO:0000256" key="1">
    <source>
        <dbReference type="ARBA" id="ARBA00004141"/>
    </source>
</evidence>
<evidence type="ECO:0000256" key="3">
    <source>
        <dbReference type="ARBA" id="ARBA00022692"/>
    </source>
</evidence>
<dbReference type="GeneID" id="36626443"/>
<dbReference type="Gene3D" id="1.20.1560.10">
    <property type="entry name" value="ABC transporter type 1, transmembrane domain"/>
    <property type="match status" value="2"/>
</dbReference>
<feature type="domain" description="ABC transmembrane type-1" evidence="11">
    <location>
        <begin position="782"/>
        <end position="1025"/>
    </location>
</feature>
<feature type="transmembrane region" description="Helical" evidence="9">
    <location>
        <begin position="778"/>
        <end position="804"/>
    </location>
</feature>
<dbReference type="CDD" id="cd18596">
    <property type="entry name" value="ABC_6TM_VMR1_D1_like"/>
    <property type="match status" value="1"/>
</dbReference>
<dbReference type="PROSITE" id="PS00211">
    <property type="entry name" value="ABC_TRANSPORTER_1"/>
    <property type="match status" value="1"/>
</dbReference>
<keyword evidence="8 9" id="KW-0472">Membrane</keyword>
<dbReference type="CDD" id="cd03244">
    <property type="entry name" value="ABCC_MRP_domain2"/>
    <property type="match status" value="1"/>
</dbReference>
<dbReference type="EMBL" id="KZ679690">
    <property type="protein sequence ID" value="PTB49988.1"/>
    <property type="molecule type" value="Genomic_DNA"/>
</dbReference>
<dbReference type="Proteomes" id="UP000241690">
    <property type="component" value="Unassembled WGS sequence"/>
</dbReference>
<dbReference type="GO" id="GO:0000329">
    <property type="term" value="C:fungal-type vacuole membrane"/>
    <property type="evidence" value="ECO:0007669"/>
    <property type="project" value="TreeGrafter"/>
</dbReference>
<dbReference type="GO" id="GO:0016887">
    <property type="term" value="F:ATP hydrolysis activity"/>
    <property type="evidence" value="ECO:0007669"/>
    <property type="project" value="InterPro"/>
</dbReference>
<evidence type="ECO:0000256" key="2">
    <source>
        <dbReference type="ARBA" id="ARBA00022448"/>
    </source>
</evidence>
<dbReference type="FunFam" id="1.20.1560.10:FF:000013">
    <property type="entry name" value="ABC transporter C family member 2"/>
    <property type="match status" value="1"/>
</dbReference>
<feature type="domain" description="ABC transporter" evidence="10">
    <location>
        <begin position="464"/>
        <end position="702"/>
    </location>
</feature>
<feature type="domain" description="ABC transmembrane type-1" evidence="11">
    <location>
        <begin position="134"/>
        <end position="424"/>
    </location>
</feature>
<dbReference type="RefSeq" id="XP_024769665.1">
    <property type="nucleotide sequence ID" value="XM_024917874.1"/>
</dbReference>
<feature type="transmembrane region" description="Helical" evidence="9">
    <location>
        <begin position="824"/>
        <end position="843"/>
    </location>
</feature>
<dbReference type="Pfam" id="PF00664">
    <property type="entry name" value="ABC_membrane"/>
    <property type="match status" value="2"/>
</dbReference>
<proteinExistence type="predicted"/>
<evidence type="ECO:0000259" key="10">
    <source>
        <dbReference type="PROSITE" id="PS50893"/>
    </source>
</evidence>
<feature type="transmembrane region" description="Helical" evidence="9">
    <location>
        <begin position="131"/>
        <end position="152"/>
    </location>
</feature>
<comment type="subcellular location">
    <subcellularLocation>
        <location evidence="1">Membrane</location>
        <topology evidence="1">Multi-pass membrane protein</topology>
    </subcellularLocation>
</comment>
<keyword evidence="13" id="KW-1185">Reference proteome</keyword>
<evidence type="ECO:0000256" key="5">
    <source>
        <dbReference type="ARBA" id="ARBA00022741"/>
    </source>
</evidence>
<dbReference type="Gene3D" id="3.40.50.300">
    <property type="entry name" value="P-loop containing nucleotide triphosphate hydrolases"/>
    <property type="match status" value="2"/>
</dbReference>
<keyword evidence="5" id="KW-0547">Nucleotide-binding</keyword>
<dbReference type="PANTHER" id="PTHR24223:SF353">
    <property type="entry name" value="ABC TRANSPORTER ATP-BINDING PROTEIN_PERMEASE VMR1-RELATED"/>
    <property type="match status" value="1"/>
</dbReference>
<evidence type="ECO:0000256" key="4">
    <source>
        <dbReference type="ARBA" id="ARBA00022737"/>
    </source>
</evidence>
<keyword evidence="4" id="KW-0677">Repeat</keyword>
<dbReference type="SUPFAM" id="SSF90123">
    <property type="entry name" value="ABC transporter transmembrane region"/>
    <property type="match status" value="2"/>
</dbReference>
<dbReference type="GO" id="GO:0005524">
    <property type="term" value="F:ATP binding"/>
    <property type="evidence" value="ECO:0007669"/>
    <property type="project" value="UniProtKB-KW"/>
</dbReference>
<dbReference type="Pfam" id="PF00005">
    <property type="entry name" value="ABC_tran"/>
    <property type="match status" value="2"/>
</dbReference>
<accession>A0A2T3ZYY9</accession>
<dbReference type="InterPro" id="IPR003439">
    <property type="entry name" value="ABC_transporter-like_ATP-bd"/>
</dbReference>
<dbReference type="InterPro" id="IPR050173">
    <property type="entry name" value="ABC_transporter_C-like"/>
</dbReference>
<dbReference type="PANTHER" id="PTHR24223">
    <property type="entry name" value="ATP-BINDING CASSETTE SUB-FAMILY C"/>
    <property type="match status" value="1"/>
</dbReference>
<keyword evidence="3 9" id="KW-0812">Transmembrane</keyword>
<dbReference type="PROSITE" id="PS50929">
    <property type="entry name" value="ABC_TM1F"/>
    <property type="match status" value="2"/>
</dbReference>
<keyword evidence="2" id="KW-0813">Transport</keyword>
<evidence type="ECO:0000313" key="12">
    <source>
        <dbReference type="EMBL" id="PTB49988.1"/>
    </source>
</evidence>
<name>A0A2T3ZYY9_TRIHA</name>
<dbReference type="InterPro" id="IPR003593">
    <property type="entry name" value="AAA+_ATPase"/>
</dbReference>
<dbReference type="SUPFAM" id="SSF52540">
    <property type="entry name" value="P-loop containing nucleoside triphosphate hydrolases"/>
    <property type="match status" value="2"/>
</dbReference>
<dbReference type="STRING" id="983964.A0A2T3ZYY9"/>
<dbReference type="PROSITE" id="PS50893">
    <property type="entry name" value="ABC_TRANSPORTER_2"/>
    <property type="match status" value="2"/>
</dbReference>
<sequence>MSAYNLVMCEQPNKAWALVNILLGVLFTLVLLLHSRAPNIIVEAISGWLSASIHLSEETSASLISRWTFSWAGSVIWKAFRAHLSTSDLYELNWDDKARITSRLFSKATPVTLKLVWRLYHFTKHDLFNQGAWAVLFSLTSFCPAFLLRYILDYLDSPSTMSQNNAWLCVGGLLVAGIVKGIADCQCESLGRKISVRLRAIMIDQIFSKVLKKGISRPTKSSPEEGNSSGDIHATDGTILNLMAVDAANVSEVSAHMHLTWVNFPLQVLVASLSLYSILGSSGILGVMLMIALLPLNVLVSKRQVAAQMKVLSAADARVQASNELITNIRVIKLCAWEEEFRRKIRLLRTAELSELRVRFFWWSISMTVFYSLPFITTILTLFIYTIVEKQKLETKVAFPALAIFAVLRIPLDRMSSMISFLLQAQVSISRIEKFLKEKETSREEQLMGSDARMIGFDNATLEWSVQDVVGIGAGEDIQPAENPPTQEFRLSNLEIKFHKNGLNLVCGPSGSGKSSLLLALLGEMELLRGRVHLPLAEQPIGDDTSISDAAYCPQEPWIMNQTIRANIFLGCTSKVTVTRCRDIAVFENGGLAIAGERGSRLSGGQKQRVALARALYSHAQFLLLDDCLSALDSRTGRHILFHAIKGPLMEGRTCILATHHSQLVLPHCDYAVFLENGIVKRQGTASELMQSGITGENTPATNAKDGFRPIDFTHHPQMVASPLLSPGASVTEPPDSWIGNINAVSETKDESIYCEDQMRGAVSLSVIRVYLRSMGGWWFWAVVFFAFALQQITSLGTNLWIKVWAHEFDEAEETPPTSHVKSVYYLAVYGLICLAYILVSFIRDLTTFSGALKASAQILDRLLDSIIHAPLIFFDKVPFGQITNRFSRDVEAVDQEVAPHSMSTFYTFCSLSTVIILISITIPLFIPAAVIICLAYYTITVIYINSARDLKRIESVQRSPLYQHFGEALAGYVSVRAYGHANRFTEENHVFIDGYNQPYILNWAAKEWLTLRIASLSALISWLTGTFLLRGLVFTYTATFSDNVLWFVQLYAIVQQSFNSVERIMDYTEIKREPSEPLEPSAYDLSTQWPIHGHVRFQGYTARYAPELSPALFDLNLDIHAGQRVAVVGLEPDAGRITIDGISIASVHLVRLRRAVTVVPQDPTLFGGSLRHSLDPLNHYSDDDLHDVLRRLQFFQSLPSGDLDHPAAALSMGQRQLVCIARALLRRSRILILDEATASIDHATDALIQAGLRSSIADGITVLTIAHRLLTIADYDRVMVLDSGRIVEQGSVAELFQKRGDGAFFRQLCEQSGDLAHIERIVRGL</sequence>
<evidence type="ECO:0000313" key="13">
    <source>
        <dbReference type="Proteomes" id="UP000241690"/>
    </source>
</evidence>
<feature type="transmembrane region" description="Helical" evidence="9">
    <location>
        <begin position="15"/>
        <end position="33"/>
    </location>
</feature>
<reference evidence="12 13" key="1">
    <citation type="submission" date="2016-07" db="EMBL/GenBank/DDBJ databases">
        <title>Multiple horizontal gene transfer events from other fungi enriched the ability of initially mycotrophic Trichoderma (Ascomycota) to feed on dead plant biomass.</title>
        <authorList>
            <consortium name="DOE Joint Genome Institute"/>
            <person name="Aerts A."/>
            <person name="Atanasova L."/>
            <person name="Chenthamara K."/>
            <person name="Zhang J."/>
            <person name="Grujic M."/>
            <person name="Henrissat B."/>
            <person name="Kuo A."/>
            <person name="Salamov A."/>
            <person name="Lipzen A."/>
            <person name="Labutti K."/>
            <person name="Barry K."/>
            <person name="Miao Y."/>
            <person name="Rahimi M.J."/>
            <person name="Shen Q."/>
            <person name="Grigoriev I.V."/>
            <person name="Kubicek C.P."/>
            <person name="Druzhinina I.S."/>
        </authorList>
    </citation>
    <scope>NUCLEOTIDE SEQUENCE [LARGE SCALE GENOMIC DNA]</scope>
    <source>
        <strain evidence="12 13">CBS 226.95</strain>
    </source>
</reference>
<dbReference type="InterPro" id="IPR017871">
    <property type="entry name" value="ABC_transporter-like_CS"/>
</dbReference>
<evidence type="ECO:0008006" key="14">
    <source>
        <dbReference type="Google" id="ProtNLM"/>
    </source>
</evidence>
<gene>
    <name evidence="12" type="ORF">M431DRAFT_500002</name>
</gene>
<evidence type="ECO:0000256" key="7">
    <source>
        <dbReference type="ARBA" id="ARBA00022989"/>
    </source>
</evidence>
<dbReference type="SMART" id="SM00382">
    <property type="entry name" value="AAA"/>
    <property type="match status" value="2"/>
</dbReference>
<evidence type="ECO:0000256" key="8">
    <source>
        <dbReference type="ARBA" id="ARBA00023136"/>
    </source>
</evidence>